<reference evidence="2 3" key="1">
    <citation type="submission" date="2020-06" db="EMBL/GenBank/DDBJ databases">
        <title>REHAB project genomes.</title>
        <authorList>
            <person name="Shaw L.P."/>
        </authorList>
    </citation>
    <scope>NUCLEOTIDE SEQUENCE [LARGE SCALE GENOMIC DNA]</scope>
    <source>
        <strain evidence="2 3">RHBSTW-00116</strain>
    </source>
</reference>
<evidence type="ECO:0000313" key="2">
    <source>
        <dbReference type="EMBL" id="MBA8065174.1"/>
    </source>
</evidence>
<dbReference type="AlphaFoldDB" id="A0A7W3D927"/>
<protein>
    <submittedName>
        <fullName evidence="2">DUF1120 domain-containing protein</fullName>
    </submittedName>
</protein>
<dbReference type="InterPro" id="IPR010546">
    <property type="entry name" value="DUF1120"/>
</dbReference>
<comment type="caution">
    <text evidence="2">The sequence shown here is derived from an EMBL/GenBank/DDBJ whole genome shotgun (WGS) entry which is preliminary data.</text>
</comment>
<feature type="signal peptide" evidence="1">
    <location>
        <begin position="1"/>
        <end position="19"/>
    </location>
</feature>
<feature type="chain" id="PRO_5030551032" evidence="1">
    <location>
        <begin position="20"/>
        <end position="224"/>
    </location>
</feature>
<name>A0A7W3D927_CITFR</name>
<dbReference type="Proteomes" id="UP000591803">
    <property type="component" value="Unassembled WGS sequence"/>
</dbReference>
<dbReference type="Pfam" id="PF06551">
    <property type="entry name" value="DUF1120"/>
    <property type="match status" value="1"/>
</dbReference>
<gene>
    <name evidence="2" type="ORF">HV077_22935</name>
</gene>
<accession>A0A7W3D927</accession>
<organism evidence="2 3">
    <name type="scientific">Citrobacter freundii</name>
    <dbReference type="NCBI Taxonomy" id="546"/>
    <lineage>
        <taxon>Bacteria</taxon>
        <taxon>Pseudomonadati</taxon>
        <taxon>Pseudomonadota</taxon>
        <taxon>Gammaproteobacteria</taxon>
        <taxon>Enterobacterales</taxon>
        <taxon>Enterobacteriaceae</taxon>
        <taxon>Citrobacter</taxon>
        <taxon>Citrobacter freundii complex</taxon>
    </lineage>
</organism>
<keyword evidence="1" id="KW-0732">Signal</keyword>
<evidence type="ECO:0000313" key="3">
    <source>
        <dbReference type="Proteomes" id="UP000591803"/>
    </source>
</evidence>
<evidence type="ECO:0000256" key="1">
    <source>
        <dbReference type="SAM" id="SignalP"/>
    </source>
</evidence>
<sequence length="224" mass="22910">MKKTLLAVILAACTSSAIAAPTAVLKVKGVLTNAACSPTLSNSGVVDYGTVHLSDLSDSAVNQLGQKTIDLTITCDAATKVSWNLVDDRVDSRAGLTVDNGNATSGAVSAANQTYGVGKTAGDVAIGNYSLFVKVGSVVTDSGSADTIVMDGNNNTWIKSTDGVTEGLNNRDITVATSGSVEPLAFTTATFPLVTSLAIQDTTTLAITDDTNLDGQVTISLRYL</sequence>
<proteinExistence type="predicted"/>
<dbReference type="EMBL" id="JABXRI010000001">
    <property type="protein sequence ID" value="MBA8065174.1"/>
    <property type="molecule type" value="Genomic_DNA"/>
</dbReference>